<proteinExistence type="predicted"/>
<dbReference type="EMBL" id="BSST01000001">
    <property type="protein sequence ID" value="GLX77078.1"/>
    <property type="molecule type" value="Genomic_DNA"/>
</dbReference>
<dbReference type="Proteomes" id="UP001157186">
    <property type="component" value="Unassembled WGS sequence"/>
</dbReference>
<evidence type="ECO:0000256" key="1">
    <source>
        <dbReference type="SAM" id="MobiDB-lite"/>
    </source>
</evidence>
<sequence length="108" mass="12548">MDIFTTALAKIRANPIRPDKLRVKALRKESATNELTDDINHLEDHQLYFIDEKTHQQNKGKQQQTKPQQTEEGVKASEDVILHKQDILHPQPAKDNDDDEIEHLDIFI</sequence>
<accession>A0ABQ6GM45</accession>
<name>A0ABQ6GM45_9GAMM</name>
<keyword evidence="3" id="KW-1185">Reference proteome</keyword>
<evidence type="ECO:0000313" key="2">
    <source>
        <dbReference type="EMBL" id="GLX77078.1"/>
    </source>
</evidence>
<feature type="compositionally biased region" description="Low complexity" evidence="1">
    <location>
        <begin position="57"/>
        <end position="70"/>
    </location>
</feature>
<protein>
    <recommendedName>
        <fullName evidence="4">DUF3306 domain-containing protein</fullName>
    </recommendedName>
</protein>
<organism evidence="2 3">
    <name type="scientific">Thalassotalea insulae</name>
    <dbReference type="NCBI Taxonomy" id="2056778"/>
    <lineage>
        <taxon>Bacteria</taxon>
        <taxon>Pseudomonadati</taxon>
        <taxon>Pseudomonadota</taxon>
        <taxon>Gammaproteobacteria</taxon>
        <taxon>Alteromonadales</taxon>
        <taxon>Colwelliaceae</taxon>
        <taxon>Thalassotalea</taxon>
    </lineage>
</organism>
<reference evidence="2 3" key="1">
    <citation type="submission" date="2023-03" db="EMBL/GenBank/DDBJ databases">
        <title>Draft genome sequence of Thalassotalea insulae KCTC 62186T.</title>
        <authorList>
            <person name="Sawabe T."/>
        </authorList>
    </citation>
    <scope>NUCLEOTIDE SEQUENCE [LARGE SCALE GENOMIC DNA]</scope>
    <source>
        <strain evidence="2 3">KCTC 62186</strain>
    </source>
</reference>
<evidence type="ECO:0000313" key="3">
    <source>
        <dbReference type="Proteomes" id="UP001157186"/>
    </source>
</evidence>
<comment type="caution">
    <text evidence="2">The sequence shown here is derived from an EMBL/GenBank/DDBJ whole genome shotgun (WGS) entry which is preliminary data.</text>
</comment>
<gene>
    <name evidence="2" type="ORF">tinsulaeT_04180</name>
</gene>
<evidence type="ECO:0008006" key="4">
    <source>
        <dbReference type="Google" id="ProtNLM"/>
    </source>
</evidence>
<feature type="region of interest" description="Disordered" evidence="1">
    <location>
        <begin position="54"/>
        <end position="76"/>
    </location>
</feature>
<dbReference type="RefSeq" id="WP_284242908.1">
    <property type="nucleotide sequence ID" value="NZ_BSST01000001.1"/>
</dbReference>